<dbReference type="GO" id="GO:0016798">
    <property type="term" value="F:hydrolase activity, acting on glycosyl bonds"/>
    <property type="evidence" value="ECO:0007669"/>
    <property type="project" value="UniProtKB-KW"/>
</dbReference>
<keyword evidence="3" id="KW-0464">Manganese</keyword>
<dbReference type="GO" id="GO:0046872">
    <property type="term" value="F:metal ion binding"/>
    <property type="evidence" value="ECO:0007669"/>
    <property type="project" value="UniProtKB-KW"/>
</dbReference>
<evidence type="ECO:0000313" key="6">
    <source>
        <dbReference type="EMBL" id="KAL3101080.1"/>
    </source>
</evidence>
<sequence length="126" mass="14068">MPFSASSSSPPFFTFALSLFHRRFVFRQSFCRIFSSSDCCCVAIRLEEIVRKENAVPATIALLNGHIRVGLSQDELRRISMPKTDAVKVSRRDLANCLVENRIGGTTVAATIWIAHTQSGHSNIRK</sequence>
<comment type="caution">
    <text evidence="6">The sequence shown here is derived from an EMBL/GenBank/DDBJ whole genome shotgun (WGS) entry which is preliminary data.</text>
</comment>
<dbReference type="InterPro" id="IPR007342">
    <property type="entry name" value="PsuG"/>
</dbReference>
<reference evidence="6 7" key="1">
    <citation type="submission" date="2024-10" db="EMBL/GenBank/DDBJ databases">
        <authorList>
            <person name="Kim D."/>
        </authorList>
    </citation>
    <scope>NUCLEOTIDE SEQUENCE [LARGE SCALE GENOMIC DNA]</scope>
    <source>
        <strain evidence="6">Taebaek</strain>
    </source>
</reference>
<gene>
    <name evidence="6" type="ORF">niasHS_001540</name>
</gene>
<keyword evidence="4" id="KW-0456">Lyase</keyword>
<evidence type="ECO:0000256" key="2">
    <source>
        <dbReference type="ARBA" id="ARBA00022801"/>
    </source>
</evidence>
<accession>A0ABD2KEJ8</accession>
<keyword evidence="7" id="KW-1185">Reference proteome</keyword>
<evidence type="ECO:0000256" key="3">
    <source>
        <dbReference type="ARBA" id="ARBA00023211"/>
    </source>
</evidence>
<evidence type="ECO:0000256" key="5">
    <source>
        <dbReference type="ARBA" id="ARBA00023295"/>
    </source>
</evidence>
<dbReference type="PANTHER" id="PTHR42909">
    <property type="entry name" value="ZGC:136858"/>
    <property type="match status" value="1"/>
</dbReference>
<evidence type="ECO:0000313" key="7">
    <source>
        <dbReference type="Proteomes" id="UP001620645"/>
    </source>
</evidence>
<evidence type="ECO:0000256" key="4">
    <source>
        <dbReference type="ARBA" id="ARBA00023239"/>
    </source>
</evidence>
<dbReference type="GO" id="GO:0016829">
    <property type="term" value="F:lyase activity"/>
    <property type="evidence" value="ECO:0007669"/>
    <property type="project" value="UniProtKB-KW"/>
</dbReference>
<evidence type="ECO:0000256" key="1">
    <source>
        <dbReference type="ARBA" id="ARBA00022723"/>
    </source>
</evidence>
<dbReference type="InterPro" id="IPR022830">
    <property type="entry name" value="Indigdn_synthA-like"/>
</dbReference>
<proteinExistence type="predicted"/>
<dbReference type="PANTHER" id="PTHR42909:SF1">
    <property type="entry name" value="CARBOHYDRATE KINASE PFKB DOMAIN-CONTAINING PROTEIN"/>
    <property type="match status" value="1"/>
</dbReference>
<dbReference type="EMBL" id="JBICCN010000027">
    <property type="protein sequence ID" value="KAL3101080.1"/>
    <property type="molecule type" value="Genomic_DNA"/>
</dbReference>
<dbReference type="SUPFAM" id="SSF110581">
    <property type="entry name" value="Indigoidine synthase A-like"/>
    <property type="match status" value="1"/>
</dbReference>
<protein>
    <submittedName>
        <fullName evidence="6">Uncharacterized protein</fullName>
    </submittedName>
</protein>
<dbReference type="Gene3D" id="3.40.1790.10">
    <property type="entry name" value="Indigoidine synthase domain"/>
    <property type="match status" value="1"/>
</dbReference>
<dbReference type="Pfam" id="PF04227">
    <property type="entry name" value="Indigoidine_A"/>
    <property type="match status" value="1"/>
</dbReference>
<dbReference type="Proteomes" id="UP001620645">
    <property type="component" value="Unassembled WGS sequence"/>
</dbReference>
<organism evidence="6 7">
    <name type="scientific">Heterodera schachtii</name>
    <name type="common">Sugarbeet cyst nematode worm</name>
    <name type="synonym">Tylenchus schachtii</name>
    <dbReference type="NCBI Taxonomy" id="97005"/>
    <lineage>
        <taxon>Eukaryota</taxon>
        <taxon>Metazoa</taxon>
        <taxon>Ecdysozoa</taxon>
        <taxon>Nematoda</taxon>
        <taxon>Chromadorea</taxon>
        <taxon>Rhabditida</taxon>
        <taxon>Tylenchina</taxon>
        <taxon>Tylenchomorpha</taxon>
        <taxon>Tylenchoidea</taxon>
        <taxon>Heteroderidae</taxon>
        <taxon>Heteroderinae</taxon>
        <taxon>Heterodera</taxon>
    </lineage>
</organism>
<keyword evidence="1" id="KW-0479">Metal-binding</keyword>
<dbReference type="AlphaFoldDB" id="A0ABD2KEJ8"/>
<name>A0ABD2KEJ8_HETSC</name>
<keyword evidence="5" id="KW-0326">Glycosidase</keyword>
<keyword evidence="2" id="KW-0378">Hydrolase</keyword>